<dbReference type="CDD" id="cd06261">
    <property type="entry name" value="TM_PBP2"/>
    <property type="match status" value="1"/>
</dbReference>
<dbReference type="InterPro" id="IPR005672">
    <property type="entry name" value="Phosphate_PstA"/>
</dbReference>
<dbReference type="PANTHER" id="PTHR42922">
    <property type="entry name" value="PHOSPHATE TRANSPORT SYSTEM PERMEASE PROTEIN PSTA"/>
    <property type="match status" value="1"/>
</dbReference>
<dbReference type="GO" id="GO:0035435">
    <property type="term" value="P:phosphate ion transmembrane transport"/>
    <property type="evidence" value="ECO:0007669"/>
    <property type="project" value="InterPro"/>
</dbReference>
<proteinExistence type="inferred from homology"/>
<organism evidence="11">
    <name type="scientific">uncultured bacterium F25-01</name>
    <dbReference type="NCBI Taxonomy" id="1191433"/>
    <lineage>
        <taxon>Bacteria</taxon>
        <taxon>environmental samples</taxon>
    </lineage>
</organism>
<evidence type="ECO:0000256" key="5">
    <source>
        <dbReference type="ARBA" id="ARBA00022592"/>
    </source>
</evidence>
<dbReference type="GO" id="GO:0005315">
    <property type="term" value="F:phosphate transmembrane transporter activity"/>
    <property type="evidence" value="ECO:0007669"/>
    <property type="project" value="InterPro"/>
</dbReference>
<sequence>MSAVVKSGAVRRQVVAKIMLTACYLGLAIALVVLVEVLGYVILQGASSLNLAFFTNTPKPVGETGGGFANAIVGTLIIVGLAIIVGLPLGIGSGIYLAEYGRGRLATAVRFTADVLTGIPSITIGLFAYTLVVIPFQTFSAIAGGFALGIIMLPILTRTTEEMVRLVPASLREGAIALGVPRWRVVLSVVLPTALTGIATGVVLAIARVAGETAPLLFTAFGNTFWSWSVREPIAALPLQIFAYAIAPYDDWHNQAWAGALILVLLVLILSMSARALVSRRMGG</sequence>
<comment type="similarity">
    <text evidence="2 9">Belongs to the binding-protein-dependent transport system permease family. CysTW subfamily.</text>
</comment>
<evidence type="ECO:0000256" key="6">
    <source>
        <dbReference type="ARBA" id="ARBA00022692"/>
    </source>
</evidence>
<evidence type="ECO:0000256" key="4">
    <source>
        <dbReference type="ARBA" id="ARBA00022475"/>
    </source>
</evidence>
<dbReference type="InterPro" id="IPR035906">
    <property type="entry name" value="MetI-like_sf"/>
</dbReference>
<accession>I3VIG0</accession>
<dbReference type="EMBL" id="JQ970524">
    <property type="protein sequence ID" value="AFK79166.1"/>
    <property type="molecule type" value="Genomic_DNA"/>
</dbReference>
<evidence type="ECO:0000259" key="10">
    <source>
        <dbReference type="PROSITE" id="PS50928"/>
    </source>
</evidence>
<dbReference type="PANTHER" id="PTHR42922:SF1">
    <property type="entry name" value="PHOSPHATE TRANSPORT SYSTEM PERMEASE PROTEIN PSTA"/>
    <property type="match status" value="1"/>
</dbReference>
<evidence type="ECO:0000256" key="9">
    <source>
        <dbReference type="RuleBase" id="RU363043"/>
    </source>
</evidence>
<dbReference type="NCBIfam" id="TIGR00974">
    <property type="entry name" value="3a0107s02c"/>
    <property type="match status" value="1"/>
</dbReference>
<dbReference type="GO" id="GO:0005886">
    <property type="term" value="C:plasma membrane"/>
    <property type="evidence" value="ECO:0007669"/>
    <property type="project" value="UniProtKB-SubCell"/>
</dbReference>
<dbReference type="AlphaFoldDB" id="I3VIG0"/>
<keyword evidence="5" id="KW-0592">Phosphate transport</keyword>
<keyword evidence="7 9" id="KW-1133">Transmembrane helix</keyword>
<dbReference type="SUPFAM" id="SSF161098">
    <property type="entry name" value="MetI-like"/>
    <property type="match status" value="1"/>
</dbReference>
<feature type="transmembrane region" description="Helical" evidence="9">
    <location>
        <begin position="138"/>
        <end position="156"/>
    </location>
</feature>
<evidence type="ECO:0000256" key="3">
    <source>
        <dbReference type="ARBA" id="ARBA00022448"/>
    </source>
</evidence>
<dbReference type="InterPro" id="IPR051408">
    <property type="entry name" value="Phosphate_transprt_permease"/>
</dbReference>
<evidence type="ECO:0000256" key="2">
    <source>
        <dbReference type="ARBA" id="ARBA00007069"/>
    </source>
</evidence>
<dbReference type="Gene3D" id="1.10.3720.10">
    <property type="entry name" value="MetI-like"/>
    <property type="match status" value="1"/>
</dbReference>
<keyword evidence="6 9" id="KW-0812">Transmembrane</keyword>
<dbReference type="Pfam" id="PF00528">
    <property type="entry name" value="BPD_transp_1"/>
    <property type="match status" value="1"/>
</dbReference>
<reference evidence="11" key="1">
    <citation type="submission" date="2012-04" db="EMBL/GenBank/DDBJ databases">
        <title>Characterization of mineral phosphate solubilization trait from soil metagenome.</title>
        <authorList>
            <person name="Chhabra S."/>
            <person name="Brazil D."/>
            <person name="Morrissey J."/>
            <person name="Burke J."/>
            <person name="O'Gara F."/>
            <person name="Dowling D."/>
        </authorList>
    </citation>
    <scope>NUCLEOTIDE SEQUENCE</scope>
</reference>
<evidence type="ECO:0000256" key="8">
    <source>
        <dbReference type="ARBA" id="ARBA00023136"/>
    </source>
</evidence>
<feature type="transmembrane region" description="Helical" evidence="9">
    <location>
        <begin position="111"/>
        <end position="132"/>
    </location>
</feature>
<keyword evidence="3" id="KW-0813">Transport</keyword>
<evidence type="ECO:0000256" key="1">
    <source>
        <dbReference type="ARBA" id="ARBA00004651"/>
    </source>
</evidence>
<feature type="transmembrane region" description="Helical" evidence="9">
    <location>
        <begin position="256"/>
        <end position="278"/>
    </location>
</feature>
<feature type="transmembrane region" description="Helical" evidence="9">
    <location>
        <begin position="21"/>
        <end position="43"/>
    </location>
</feature>
<dbReference type="InterPro" id="IPR000515">
    <property type="entry name" value="MetI-like"/>
</dbReference>
<feature type="transmembrane region" description="Helical" evidence="9">
    <location>
        <begin position="68"/>
        <end position="91"/>
    </location>
</feature>
<feature type="domain" description="ABC transmembrane type-1" evidence="10">
    <location>
        <begin position="72"/>
        <end position="274"/>
    </location>
</feature>
<evidence type="ECO:0000313" key="11">
    <source>
        <dbReference type="EMBL" id="AFK79166.1"/>
    </source>
</evidence>
<feature type="transmembrane region" description="Helical" evidence="9">
    <location>
        <begin position="185"/>
        <end position="207"/>
    </location>
</feature>
<evidence type="ECO:0000256" key="7">
    <source>
        <dbReference type="ARBA" id="ARBA00022989"/>
    </source>
</evidence>
<dbReference type="PROSITE" id="PS50928">
    <property type="entry name" value="ABC_TM1"/>
    <property type="match status" value="1"/>
</dbReference>
<keyword evidence="4 9" id="KW-1003">Cell membrane</keyword>
<protein>
    <recommendedName>
        <fullName evidence="9">Phosphate transport system permease protein PstA</fullName>
    </recommendedName>
</protein>
<comment type="subcellular location">
    <subcellularLocation>
        <location evidence="1 9">Cell membrane</location>
        <topology evidence="1 9">Multi-pass membrane protein</topology>
    </subcellularLocation>
</comment>
<name>I3VIG0_9BACT</name>
<keyword evidence="8 9" id="KW-0472">Membrane</keyword>